<gene>
    <name evidence="1" type="ORF">B0T21DRAFT_279433</name>
</gene>
<dbReference type="AlphaFoldDB" id="A0AA40K6Q8"/>
<dbReference type="EMBL" id="JAUKTV010000001">
    <property type="protein sequence ID" value="KAK0748036.1"/>
    <property type="molecule type" value="Genomic_DNA"/>
</dbReference>
<name>A0AA40K6Q8_9PEZI</name>
<proteinExistence type="predicted"/>
<evidence type="ECO:0000313" key="2">
    <source>
        <dbReference type="Proteomes" id="UP001172159"/>
    </source>
</evidence>
<sequence>MDLLGKIDVSGVAFKNENTVALVNINLDFSLWRCTPSPEFQPVGSALTIARKQEAETGELHRTACKLGFLFAEVIPDTPKLFKAFGTRVSEILSCPGINPQGTERDGPFQAFIGADCTSIWAAATSGRSSIGVLLLACMLADAWDAKSATSIWVELIEERRRKVQIDLNNGKLVNPHTNLASQQSYHRPELAAWDASARSWLRRAAASMKFQHTQLDLIAQNLNIPYPIGGSTYENVVLTWTRAMEVLENILQNTPQQACDRAVIRGISAWNLFPDLLVFQKEATKVSFSDSLFPNLALLSLGLEYKGQPSENFIRWSLALSHLKYYGDPVTVRSYEQLNRIHMPQFWLVVLGALFRRWEVVHTDFDAAMRWFVELGKVLSQVTSDCARISWLLRLCSAVTDIDGEDRNTAVMLVKYGWRRGTVFLGGSSGRGKHLAFFGLCSPRVMQALGCNTTIDAGIDYLRQVATSPRLNLEASDAIISYRSYIKGYQYTEWVTIYPVEGQFAGWDDYLGTWLHIKRLEFKVNNKIKRQLEERRRYLESIGENCIIVTEEKYLPDMQGGGTPTRSDMGELWWEIAPKLFDGYSDLTFFKAKGSWANLSHGFNLWVRKQKLMDIGFASGFQSRLQDAELAEVFLSDGIEWLKAARSPNMILRYLLAAPTESLKPVDCESQLFTGCPQPVDCGLALPTESSPEPVQCGLELPTEFSPSVLLAFEDTFDFTNYSRAPECTQNCLYLVSSQFRQPFDLLESLLALEVAANIYQTMPQATVSLQIIEHSLTTAKWFCPPAAAERSAEEYFKRMTRAELFACVGMFESGRFNIEPSDLADVIALCSEDSIYVADILLSDPCANPPELRIRHLVGNVGQSGMVCLVSPTRPRIRQIGHDALLVSHPVFDGACTDSFKGTSLHLSFTNWKVPLDPGPKGEIDQEIFLLESVVSVQEQGRWVADIDVLGVERSRKSGMIDTISFSDCDCHESREPLPSKHWDAVSIGSWEELLDQPPCTGVVQTSNNEVARLAAVSILAQKDMASETAVLKGARFCWKCCRTMYSRAENRPHIIIL</sequence>
<reference evidence="1" key="1">
    <citation type="submission" date="2023-06" db="EMBL/GenBank/DDBJ databases">
        <title>Genome-scale phylogeny and comparative genomics of the fungal order Sordariales.</title>
        <authorList>
            <consortium name="Lawrence Berkeley National Laboratory"/>
            <person name="Hensen N."/>
            <person name="Bonometti L."/>
            <person name="Westerberg I."/>
            <person name="Brannstrom I.O."/>
            <person name="Guillou S."/>
            <person name="Cros-Aarteil S."/>
            <person name="Calhoun S."/>
            <person name="Haridas S."/>
            <person name="Kuo A."/>
            <person name="Mondo S."/>
            <person name="Pangilinan J."/>
            <person name="Riley R."/>
            <person name="Labutti K."/>
            <person name="Andreopoulos B."/>
            <person name="Lipzen A."/>
            <person name="Chen C."/>
            <person name="Yanf M."/>
            <person name="Daum C."/>
            <person name="Ng V."/>
            <person name="Clum A."/>
            <person name="Steindorff A."/>
            <person name="Ohm R."/>
            <person name="Martin F."/>
            <person name="Silar P."/>
            <person name="Natvig D."/>
            <person name="Lalanne C."/>
            <person name="Gautier V."/>
            <person name="Ament-Velasquez S.L."/>
            <person name="Kruys A."/>
            <person name="Hutchinson M.I."/>
            <person name="Powell A.J."/>
            <person name="Barry K."/>
            <person name="Miller A.N."/>
            <person name="Grigoriev I.V."/>
            <person name="Debuchy R."/>
            <person name="Gladieux P."/>
            <person name="Thoren M.H."/>
            <person name="Johannesson H."/>
        </authorList>
    </citation>
    <scope>NUCLEOTIDE SEQUENCE</scope>
    <source>
        <strain evidence="1">CBS 540.89</strain>
    </source>
</reference>
<dbReference type="Proteomes" id="UP001172159">
    <property type="component" value="Unassembled WGS sequence"/>
</dbReference>
<evidence type="ECO:0000313" key="1">
    <source>
        <dbReference type="EMBL" id="KAK0748036.1"/>
    </source>
</evidence>
<accession>A0AA40K6Q8</accession>
<keyword evidence="2" id="KW-1185">Reference proteome</keyword>
<organism evidence="1 2">
    <name type="scientific">Apiosordaria backusii</name>
    <dbReference type="NCBI Taxonomy" id="314023"/>
    <lineage>
        <taxon>Eukaryota</taxon>
        <taxon>Fungi</taxon>
        <taxon>Dikarya</taxon>
        <taxon>Ascomycota</taxon>
        <taxon>Pezizomycotina</taxon>
        <taxon>Sordariomycetes</taxon>
        <taxon>Sordariomycetidae</taxon>
        <taxon>Sordariales</taxon>
        <taxon>Lasiosphaeriaceae</taxon>
        <taxon>Apiosordaria</taxon>
    </lineage>
</organism>
<comment type="caution">
    <text evidence="1">The sequence shown here is derived from an EMBL/GenBank/DDBJ whole genome shotgun (WGS) entry which is preliminary data.</text>
</comment>
<protein>
    <submittedName>
        <fullName evidence="1">Uncharacterized protein</fullName>
    </submittedName>
</protein>